<organism evidence="6 7">
    <name type="scientific">Lachnellula cervina</name>
    <dbReference type="NCBI Taxonomy" id="1316786"/>
    <lineage>
        <taxon>Eukaryota</taxon>
        <taxon>Fungi</taxon>
        <taxon>Dikarya</taxon>
        <taxon>Ascomycota</taxon>
        <taxon>Pezizomycotina</taxon>
        <taxon>Leotiomycetes</taxon>
        <taxon>Helotiales</taxon>
        <taxon>Lachnaceae</taxon>
        <taxon>Lachnellula</taxon>
    </lineage>
</organism>
<dbReference type="GO" id="GO:0003691">
    <property type="term" value="F:double-stranded telomeric DNA binding"/>
    <property type="evidence" value="ECO:0007669"/>
    <property type="project" value="TreeGrafter"/>
</dbReference>
<evidence type="ECO:0000256" key="1">
    <source>
        <dbReference type="ARBA" id="ARBA00023125"/>
    </source>
</evidence>
<feature type="region of interest" description="Disordered" evidence="4">
    <location>
        <begin position="498"/>
        <end position="526"/>
    </location>
</feature>
<dbReference type="Pfam" id="PF08558">
    <property type="entry name" value="TRF"/>
    <property type="match status" value="1"/>
</dbReference>
<evidence type="ECO:0000256" key="2">
    <source>
        <dbReference type="ARBA" id="ARBA00023242"/>
    </source>
</evidence>
<evidence type="ECO:0000259" key="5">
    <source>
        <dbReference type="PROSITE" id="PS51294"/>
    </source>
</evidence>
<name>A0A7D8YVQ1_9HELO</name>
<dbReference type="InterPro" id="IPR017930">
    <property type="entry name" value="Myb_dom"/>
</dbReference>
<feature type="compositionally biased region" description="Polar residues" evidence="4">
    <location>
        <begin position="663"/>
        <end position="674"/>
    </location>
</feature>
<evidence type="ECO:0000256" key="3">
    <source>
        <dbReference type="ARBA" id="ARBA00023306"/>
    </source>
</evidence>
<keyword evidence="2" id="KW-0539">Nucleus</keyword>
<feature type="region of interest" description="Disordered" evidence="4">
    <location>
        <begin position="431"/>
        <end position="480"/>
    </location>
</feature>
<keyword evidence="7" id="KW-1185">Reference proteome</keyword>
<dbReference type="InterPro" id="IPR009057">
    <property type="entry name" value="Homeodomain-like_sf"/>
</dbReference>
<dbReference type="InterPro" id="IPR052833">
    <property type="entry name" value="Telomeric_DNA-bd_trans-reg"/>
</dbReference>
<dbReference type="FunFam" id="1.10.10.60:FF:000137">
    <property type="entry name" value="MYB DNA binding protein"/>
    <property type="match status" value="1"/>
</dbReference>
<dbReference type="Proteomes" id="UP000481288">
    <property type="component" value="Unassembled WGS sequence"/>
</dbReference>
<dbReference type="EMBL" id="QGMG01000213">
    <property type="protein sequence ID" value="TVY55730.1"/>
    <property type="molecule type" value="Genomic_DNA"/>
</dbReference>
<dbReference type="CDD" id="cd11660">
    <property type="entry name" value="SANT_TRF"/>
    <property type="match status" value="1"/>
</dbReference>
<feature type="domain" description="HTH myb-type" evidence="5">
    <location>
        <begin position="519"/>
        <end position="572"/>
    </location>
</feature>
<evidence type="ECO:0000313" key="6">
    <source>
        <dbReference type="EMBL" id="TVY55730.1"/>
    </source>
</evidence>
<dbReference type="PANTHER" id="PTHR47807:SF1">
    <property type="entry name" value="PROTEIN TBF1"/>
    <property type="match status" value="1"/>
</dbReference>
<gene>
    <name evidence="6" type="primary">trf1</name>
    <name evidence="6" type="ORF">LCER1_G005735</name>
</gene>
<dbReference type="InterPro" id="IPR013867">
    <property type="entry name" value="Telomere_rpt-bd_fac_dimer_dom"/>
</dbReference>
<dbReference type="AlphaFoldDB" id="A0A7D8YVQ1"/>
<protein>
    <submittedName>
        <fullName evidence="6">Telomeric DNA-binding factor trf1</fullName>
    </submittedName>
</protein>
<dbReference type="Gene3D" id="1.10.10.60">
    <property type="entry name" value="Homeodomain-like"/>
    <property type="match status" value="1"/>
</dbReference>
<dbReference type="OrthoDB" id="3366990at2759"/>
<dbReference type="GO" id="GO:0042803">
    <property type="term" value="F:protein homodimerization activity"/>
    <property type="evidence" value="ECO:0007669"/>
    <property type="project" value="InterPro"/>
</dbReference>
<keyword evidence="1 6" id="KW-0238">DNA-binding</keyword>
<keyword evidence="3" id="KW-0131">Cell cycle</keyword>
<dbReference type="SMR" id="A0A7D8YVQ1"/>
<accession>A0A7D8YVQ1</accession>
<dbReference type="PANTHER" id="PTHR47807">
    <property type="entry name" value="PROTEIN TBF1"/>
    <property type="match status" value="1"/>
</dbReference>
<proteinExistence type="predicted"/>
<evidence type="ECO:0000313" key="7">
    <source>
        <dbReference type="Proteomes" id="UP000481288"/>
    </source>
</evidence>
<sequence length="693" mass="76994">MDSCAGYGTLDGCANASGNTGEIENSTMTGLSANLADCPSIDEMRMGAKLNVQPDVQIKYETPSTANLDSAPLYHQLPPASHKRARSDAHEFAEKRQRIEPEASSGLRRNSIAHDSDLDDILKGVSASITQQFQQREPSQLGIQTVRREDAVHTRGFTSDPYLSMRILSLPVLDSLSTQILSTLARGPYLETIRIVTDPESELGQAYAALKSLFDDTKKIYSKRGQGPFLSADYLGIHEPKHRATIRITNVATFAASVFEGQDIGFYELNDHFIDIFTPEDEALDTQACNLHLNLKTQMYLSSLMQEEQDRTKEDILEDLFPPALEGIVASRRPSAQLTGSELNFLNTSKTRREYFMNEPSDVESIQVLSEKFSWDEFLRDLSTHLNVAYGPIVDPYMRRHALTAPASPIRGPTQFSTQDQFGMQIGTAQEITSGKAVQSNPTTRESKLSSDQPQQNEGSLQPYHTPTQNGSSSSQYNKESIPYHTQSAPTQVLYERARQAAVAKSHPGTTRRPGLPSQRRPWSSEEENTLMTGLDQVKGPHWSQILALYGADGTINQVLKDRNQVQLKDKARNLKLFFLKSNIEVPYYLKCVTGELKTRAPSQAARKEAEEKAKFQGAENAGLMTLSGMQHQRRESYFSDASGGPSQGDFSSPGEQFHVTESENQSPYQQRTPPQVAEDEHLQQSLMAAATF</sequence>
<feature type="region of interest" description="Disordered" evidence="4">
    <location>
        <begin position="638"/>
        <end position="693"/>
    </location>
</feature>
<reference evidence="6 7" key="1">
    <citation type="submission" date="2018-05" db="EMBL/GenBank/DDBJ databases">
        <title>Whole genome sequencing for identification of molecular markers to develop diagnostic detection tools for the regulated plant pathogen Lachnellula willkommii.</title>
        <authorList>
            <person name="Giroux E."/>
            <person name="Bilodeau G."/>
        </authorList>
    </citation>
    <scope>NUCLEOTIDE SEQUENCE [LARGE SCALE GENOMIC DNA]</scope>
    <source>
        <strain evidence="6 7">CBS 625.97</strain>
    </source>
</reference>
<evidence type="ECO:0000256" key="4">
    <source>
        <dbReference type="SAM" id="MobiDB-lite"/>
    </source>
</evidence>
<comment type="caution">
    <text evidence="6">The sequence shown here is derived from an EMBL/GenBank/DDBJ whole genome shotgun (WGS) entry which is preliminary data.</text>
</comment>
<dbReference type="PROSITE" id="PS51294">
    <property type="entry name" value="HTH_MYB"/>
    <property type="match status" value="1"/>
</dbReference>
<dbReference type="SUPFAM" id="SSF46689">
    <property type="entry name" value="Homeodomain-like"/>
    <property type="match status" value="1"/>
</dbReference>
<dbReference type="GO" id="GO:0010833">
    <property type="term" value="P:telomere maintenance via telomere lengthening"/>
    <property type="evidence" value="ECO:0007669"/>
    <property type="project" value="TreeGrafter"/>
</dbReference>